<organism evidence="1 2">
    <name type="scientific">Trichuris muris</name>
    <name type="common">Mouse whipworm</name>
    <dbReference type="NCBI Taxonomy" id="70415"/>
    <lineage>
        <taxon>Eukaryota</taxon>
        <taxon>Metazoa</taxon>
        <taxon>Ecdysozoa</taxon>
        <taxon>Nematoda</taxon>
        <taxon>Enoplea</taxon>
        <taxon>Dorylaimia</taxon>
        <taxon>Trichinellida</taxon>
        <taxon>Trichuridae</taxon>
        <taxon>Trichuris</taxon>
    </lineage>
</organism>
<evidence type="ECO:0000313" key="2">
    <source>
        <dbReference type="WBParaSite" id="TMUE_1000005204.1"/>
    </source>
</evidence>
<reference evidence="2" key="1">
    <citation type="submission" date="2019-12" db="UniProtKB">
        <authorList>
            <consortium name="WormBaseParasite"/>
        </authorList>
    </citation>
    <scope>IDENTIFICATION</scope>
</reference>
<protein>
    <submittedName>
        <fullName evidence="2">Uncharacterized protein</fullName>
    </submittedName>
</protein>
<dbReference type="AlphaFoldDB" id="A0A5S6QDE6"/>
<proteinExistence type="predicted"/>
<keyword evidence="1" id="KW-1185">Reference proteome</keyword>
<name>A0A5S6QDE6_TRIMR</name>
<sequence>MTILVGVDQASLLVAQDCFRKIHGYETHGDRRLSFVSPPQFLAIISSPFLKRTDPKQFDKSQGQNRLVSCFGHICTVIFEM</sequence>
<accession>A0A5S6QDE6</accession>
<dbReference type="WBParaSite" id="TMUE_1000005204.1">
    <property type="protein sequence ID" value="TMUE_1000005204.1"/>
    <property type="gene ID" value="WBGene00285208"/>
</dbReference>
<dbReference type="Proteomes" id="UP000046395">
    <property type="component" value="Unassembled WGS sequence"/>
</dbReference>
<evidence type="ECO:0000313" key="1">
    <source>
        <dbReference type="Proteomes" id="UP000046395"/>
    </source>
</evidence>